<evidence type="ECO:0000313" key="11">
    <source>
        <dbReference type="Proteomes" id="UP000274515"/>
    </source>
</evidence>
<dbReference type="InterPro" id="IPR050072">
    <property type="entry name" value="Peptidase_M20A"/>
</dbReference>
<evidence type="ECO:0000256" key="8">
    <source>
        <dbReference type="SAM" id="MobiDB-lite"/>
    </source>
</evidence>
<dbReference type="InterPro" id="IPR002933">
    <property type="entry name" value="Peptidase_M20"/>
</dbReference>
<dbReference type="PANTHER" id="PTHR43808">
    <property type="entry name" value="ACETYLORNITHINE DEACETYLASE"/>
    <property type="match status" value="1"/>
</dbReference>
<evidence type="ECO:0000256" key="1">
    <source>
        <dbReference type="ARBA" id="ARBA00001941"/>
    </source>
</evidence>
<protein>
    <submittedName>
        <fullName evidence="10">ArgE/DapE family deacylase</fullName>
    </submittedName>
</protein>
<comment type="caution">
    <text evidence="10">The sequence shown here is derived from an EMBL/GenBank/DDBJ whole genome shotgun (WGS) entry which is preliminary data.</text>
</comment>
<comment type="similarity">
    <text evidence="3">Belongs to the peptidase M20A family.</text>
</comment>
<dbReference type="GO" id="GO:0046872">
    <property type="term" value="F:metal ion binding"/>
    <property type="evidence" value="ECO:0007669"/>
    <property type="project" value="UniProtKB-KW"/>
</dbReference>
<keyword evidence="4" id="KW-0479">Metal-binding</keyword>
<dbReference type="InterPro" id="IPR010182">
    <property type="entry name" value="ArgE/DapE"/>
</dbReference>
<dbReference type="InterPro" id="IPR036264">
    <property type="entry name" value="Bact_exopeptidase_dim_dom"/>
</dbReference>
<feature type="domain" description="Peptidase M20 dimerisation" evidence="9">
    <location>
        <begin position="263"/>
        <end position="373"/>
    </location>
</feature>
<dbReference type="NCBIfam" id="TIGR01910">
    <property type="entry name" value="DapE-ArgE"/>
    <property type="match status" value="1"/>
</dbReference>
<comment type="cofactor">
    <cofactor evidence="2">
        <name>Zn(2+)</name>
        <dbReference type="ChEBI" id="CHEBI:29105"/>
    </cofactor>
</comment>
<evidence type="ECO:0000256" key="6">
    <source>
        <dbReference type="ARBA" id="ARBA00022833"/>
    </source>
</evidence>
<feature type="compositionally biased region" description="Polar residues" evidence="8">
    <location>
        <begin position="8"/>
        <end position="20"/>
    </location>
</feature>
<evidence type="ECO:0000259" key="9">
    <source>
        <dbReference type="Pfam" id="PF07687"/>
    </source>
</evidence>
<organism evidence="10 11">
    <name type="scientific">Saccharopolyspora rhizosphaerae</name>
    <dbReference type="NCBI Taxonomy" id="2492662"/>
    <lineage>
        <taxon>Bacteria</taxon>
        <taxon>Bacillati</taxon>
        <taxon>Actinomycetota</taxon>
        <taxon>Actinomycetes</taxon>
        <taxon>Pseudonocardiales</taxon>
        <taxon>Pseudonocardiaceae</taxon>
        <taxon>Saccharopolyspora</taxon>
    </lineage>
</organism>
<evidence type="ECO:0000256" key="2">
    <source>
        <dbReference type="ARBA" id="ARBA00001947"/>
    </source>
</evidence>
<evidence type="ECO:0000256" key="4">
    <source>
        <dbReference type="ARBA" id="ARBA00022723"/>
    </source>
</evidence>
<keyword evidence="5" id="KW-0378">Hydrolase</keyword>
<dbReference type="GO" id="GO:0016787">
    <property type="term" value="F:hydrolase activity"/>
    <property type="evidence" value="ECO:0007669"/>
    <property type="project" value="UniProtKB-KW"/>
</dbReference>
<keyword evidence="11" id="KW-1185">Reference proteome</keyword>
<evidence type="ECO:0000256" key="5">
    <source>
        <dbReference type="ARBA" id="ARBA00022801"/>
    </source>
</evidence>
<comment type="cofactor">
    <cofactor evidence="1">
        <name>Co(2+)</name>
        <dbReference type="ChEBI" id="CHEBI:48828"/>
    </cofactor>
</comment>
<sequence>MPPRPSLPISNSRSVLSPSATPEWYSDPPVVLRSPGSHRCAHRSPQRWGRRVRFCCVTAVEPRTEAEQRALDAVDIDGIVDDLRELVAIPSVGGSTAEHDAQQWCADRLSALGHHVDHWRIDVRELAQHPDFPGQEADRDEAYGCVGVSSEGEPALVFCGHTDVVPPGDLDRWPDRDPYSLRVSDGIAAGRGTCDMKGGVVAFLGALRALRTAGVELARPVAVHAVVGEEDGGLGAFATLQRGHRGEACVIAEPSLDTIVAANGGSLTFRLEIPGQGTHGSTRYRGVSALEKLAELLPVLRELEARRNAGPDPLVAHLEIPYPLSVGTARVGDWASTVPDLAIAEGRYGVRLGEFVEEAQAEFTAAVAEACAADPWLAEHPVRVSWPGGIFASGRLPEGHPLLEETREAITASGGPAPEVVGAPYGTDLRQYAATGMPTLQYGPGDVRYAHAHDEHVGIADLERCARAYALLAIRRCGIA</sequence>
<dbReference type="Gene3D" id="3.30.70.360">
    <property type="match status" value="1"/>
</dbReference>
<dbReference type="SUPFAM" id="SSF55031">
    <property type="entry name" value="Bacterial exopeptidase dimerisation domain"/>
    <property type="match status" value="1"/>
</dbReference>
<dbReference type="AlphaFoldDB" id="A0A3R8QX19"/>
<keyword evidence="6" id="KW-0862">Zinc</keyword>
<name>A0A3R8QX19_9PSEU</name>
<dbReference type="Proteomes" id="UP000274515">
    <property type="component" value="Unassembled WGS sequence"/>
</dbReference>
<dbReference type="PANTHER" id="PTHR43808:SF25">
    <property type="entry name" value="PEPTIDASE M20 DIMERISATION DOMAIN-CONTAINING PROTEIN"/>
    <property type="match status" value="1"/>
</dbReference>
<dbReference type="SUPFAM" id="SSF53187">
    <property type="entry name" value="Zn-dependent exopeptidases"/>
    <property type="match status" value="1"/>
</dbReference>
<evidence type="ECO:0000256" key="3">
    <source>
        <dbReference type="ARBA" id="ARBA00006247"/>
    </source>
</evidence>
<dbReference type="Gene3D" id="3.40.630.10">
    <property type="entry name" value="Zn peptidases"/>
    <property type="match status" value="1"/>
</dbReference>
<evidence type="ECO:0000256" key="7">
    <source>
        <dbReference type="ARBA" id="ARBA00023285"/>
    </source>
</evidence>
<feature type="region of interest" description="Disordered" evidence="8">
    <location>
        <begin position="1"/>
        <end position="21"/>
    </location>
</feature>
<dbReference type="EMBL" id="RSAA01000035">
    <property type="protein sequence ID" value="RRO12852.1"/>
    <property type="molecule type" value="Genomic_DNA"/>
</dbReference>
<dbReference type="Pfam" id="PF07687">
    <property type="entry name" value="M20_dimer"/>
    <property type="match status" value="1"/>
</dbReference>
<evidence type="ECO:0000313" key="10">
    <source>
        <dbReference type="EMBL" id="RRO12852.1"/>
    </source>
</evidence>
<gene>
    <name evidence="10" type="ORF">EIL87_24550</name>
</gene>
<dbReference type="OrthoDB" id="7055905at2"/>
<proteinExistence type="inferred from homology"/>
<accession>A0A3R8QX19</accession>
<dbReference type="Pfam" id="PF01546">
    <property type="entry name" value="Peptidase_M20"/>
    <property type="match status" value="1"/>
</dbReference>
<reference evidence="10 11" key="1">
    <citation type="submission" date="2018-11" db="EMBL/GenBank/DDBJ databases">
        <title>Saccharopolyspora rhizosphaerae sp. nov., an actinomycete isolated from rhizosphere soil in Thailand.</title>
        <authorList>
            <person name="Intra B."/>
            <person name="Euanorasetr J."/>
            <person name="Take A."/>
            <person name="Inahashi Y."/>
            <person name="Mori M."/>
            <person name="Panbangred W."/>
            <person name="Matsumoto A."/>
        </authorList>
    </citation>
    <scope>NUCLEOTIDE SEQUENCE [LARGE SCALE GENOMIC DNA]</scope>
    <source>
        <strain evidence="10 11">H219</strain>
    </source>
</reference>
<keyword evidence="7" id="KW-0170">Cobalt</keyword>
<dbReference type="InterPro" id="IPR011650">
    <property type="entry name" value="Peptidase_M20_dimer"/>
</dbReference>